<dbReference type="GO" id="GO:0043495">
    <property type="term" value="F:protein-membrane adaptor activity"/>
    <property type="evidence" value="ECO:0007669"/>
    <property type="project" value="TreeGrafter"/>
</dbReference>
<keyword evidence="4" id="KW-0472">Membrane</keyword>
<protein>
    <recommendedName>
        <fullName evidence="6">SUN domain-containing protein</fullName>
    </recommendedName>
</protein>
<dbReference type="PROSITE" id="PS51469">
    <property type="entry name" value="SUN"/>
    <property type="match status" value="1"/>
</dbReference>
<accession>A0A9P6MZ39</accession>
<feature type="region of interest" description="Disordered" evidence="5">
    <location>
        <begin position="435"/>
        <end position="469"/>
    </location>
</feature>
<feature type="compositionally biased region" description="Basic and acidic residues" evidence="5">
    <location>
        <begin position="442"/>
        <end position="455"/>
    </location>
</feature>
<evidence type="ECO:0000256" key="3">
    <source>
        <dbReference type="ARBA" id="ARBA00022989"/>
    </source>
</evidence>
<feature type="region of interest" description="Disordered" evidence="5">
    <location>
        <begin position="493"/>
        <end position="514"/>
    </location>
</feature>
<dbReference type="AlphaFoldDB" id="A0A9P6MZ39"/>
<evidence type="ECO:0000256" key="5">
    <source>
        <dbReference type="SAM" id="MobiDB-lite"/>
    </source>
</evidence>
<keyword evidence="8" id="KW-1185">Reference proteome</keyword>
<organism evidence="7 8">
    <name type="scientific">Entomortierella chlamydospora</name>
    <dbReference type="NCBI Taxonomy" id="101097"/>
    <lineage>
        <taxon>Eukaryota</taxon>
        <taxon>Fungi</taxon>
        <taxon>Fungi incertae sedis</taxon>
        <taxon>Mucoromycota</taxon>
        <taxon>Mortierellomycotina</taxon>
        <taxon>Mortierellomycetes</taxon>
        <taxon>Mortierellales</taxon>
        <taxon>Mortierellaceae</taxon>
        <taxon>Entomortierella</taxon>
    </lineage>
</organism>
<evidence type="ECO:0000256" key="2">
    <source>
        <dbReference type="ARBA" id="ARBA00022692"/>
    </source>
</evidence>
<feature type="compositionally biased region" description="Polar residues" evidence="5">
    <location>
        <begin position="493"/>
        <end position="511"/>
    </location>
</feature>
<comment type="subcellular location">
    <subcellularLocation>
        <location evidence="1">Membrane</location>
    </subcellularLocation>
</comment>
<feature type="domain" description="SUN" evidence="6">
    <location>
        <begin position="316"/>
        <end position="567"/>
    </location>
</feature>
<comment type="caution">
    <text evidence="7">The sequence shown here is derived from an EMBL/GenBank/DDBJ whole genome shotgun (WGS) entry which is preliminary data.</text>
</comment>
<evidence type="ECO:0000313" key="7">
    <source>
        <dbReference type="EMBL" id="KAG0019230.1"/>
    </source>
</evidence>
<evidence type="ECO:0000256" key="4">
    <source>
        <dbReference type="ARBA" id="ARBA00023136"/>
    </source>
</evidence>
<dbReference type="PANTHER" id="PTHR12911:SF8">
    <property type="entry name" value="KLAROID PROTEIN-RELATED"/>
    <property type="match status" value="1"/>
</dbReference>
<evidence type="ECO:0000256" key="1">
    <source>
        <dbReference type="ARBA" id="ARBA00004370"/>
    </source>
</evidence>
<gene>
    <name evidence="7" type="ORF">BGZ80_006123</name>
</gene>
<sequence>MITEHPTTSEIEDTWMLRRSPVSLESKISWVSRLRDKIGLSTMRPLNHWIPLRTGQLESHKNRIQLVEDPIHSVNELESRIDLIQKTIQGLDSANEFLRKEVDSKFDMVSQRVLSVEHRLSEVSEEVASMKKYITDGQWIDDILKVLFDEVPNYVAVPRDPMTNKIRIPEALWDRIREVLIANDQIEWSEDEVLSDSHQNPSSRQYKWMNFLNENERALHNIVDGRITMISRNEFLNLVKTEADTIWASIEKKVVGLLERDGTFEETDTVFNPLPSHSKRISKVEQQVISDLIDEALARHSADVIAKPDYGLFSAGGQVIQELTSPDYQPPEKPTGWGRLGLAYLFSPPRRQFEPRAVKAIQPDTHAGECWAMDGTHGQIGIRLARRITVTEVTIEHADPRVVFDPRSAPRELEIWRLVAPLDPTQQRFFANRGDSIVGHDQGGERHQRDVERKSNGNPRRQSPVMGTWWKEGSPWPGATLLTTIEYRIQEGVDSQQQRQETGTPANSDNSFKPVVRRRRPELAQTFSIPLSKQNVPSYGVVVRINSNWGQPDYTCLYRVRIHGYES</sequence>
<dbReference type="Gene3D" id="2.60.120.260">
    <property type="entry name" value="Galactose-binding domain-like"/>
    <property type="match status" value="1"/>
</dbReference>
<dbReference type="EMBL" id="JAAAID010000301">
    <property type="protein sequence ID" value="KAG0019230.1"/>
    <property type="molecule type" value="Genomic_DNA"/>
</dbReference>
<reference evidence="7" key="1">
    <citation type="journal article" date="2020" name="Fungal Divers.">
        <title>Resolving the Mortierellaceae phylogeny through synthesis of multi-gene phylogenetics and phylogenomics.</title>
        <authorList>
            <person name="Vandepol N."/>
            <person name="Liber J."/>
            <person name="Desiro A."/>
            <person name="Na H."/>
            <person name="Kennedy M."/>
            <person name="Barry K."/>
            <person name="Grigoriev I.V."/>
            <person name="Miller A.N."/>
            <person name="O'Donnell K."/>
            <person name="Stajich J.E."/>
            <person name="Bonito G."/>
        </authorList>
    </citation>
    <scope>NUCLEOTIDE SEQUENCE</scope>
    <source>
        <strain evidence="7">NRRL 2769</strain>
    </source>
</reference>
<name>A0A9P6MZ39_9FUNG</name>
<proteinExistence type="predicted"/>
<keyword evidence="3" id="KW-1133">Transmembrane helix</keyword>
<dbReference type="PANTHER" id="PTHR12911">
    <property type="entry name" value="SAD1/UNC-84-LIKE PROTEIN-RELATED"/>
    <property type="match status" value="1"/>
</dbReference>
<dbReference type="InterPro" id="IPR045119">
    <property type="entry name" value="SUN1-5"/>
</dbReference>
<dbReference type="Pfam" id="PF07738">
    <property type="entry name" value="Sad1_UNC"/>
    <property type="match status" value="2"/>
</dbReference>
<keyword evidence="2" id="KW-0812">Transmembrane</keyword>
<dbReference type="Proteomes" id="UP000703661">
    <property type="component" value="Unassembled WGS sequence"/>
</dbReference>
<dbReference type="GO" id="GO:0034993">
    <property type="term" value="C:meiotic nuclear membrane microtubule tethering complex"/>
    <property type="evidence" value="ECO:0007669"/>
    <property type="project" value="TreeGrafter"/>
</dbReference>
<evidence type="ECO:0000313" key="8">
    <source>
        <dbReference type="Proteomes" id="UP000703661"/>
    </source>
</evidence>
<evidence type="ECO:0000259" key="6">
    <source>
        <dbReference type="PROSITE" id="PS51469"/>
    </source>
</evidence>
<dbReference type="InterPro" id="IPR012919">
    <property type="entry name" value="SUN_dom"/>
</dbReference>